<reference evidence="4" key="1">
    <citation type="submission" date="2020-05" db="EMBL/GenBank/DDBJ databases">
        <authorList>
            <person name="Chiriac C."/>
            <person name="Salcher M."/>
            <person name="Ghai R."/>
            <person name="Kavagutti S V."/>
        </authorList>
    </citation>
    <scope>NUCLEOTIDE SEQUENCE</scope>
</reference>
<name>A0A6J5RX90_9CAUD</name>
<feature type="region of interest" description="Disordered" evidence="2">
    <location>
        <begin position="150"/>
        <end position="174"/>
    </location>
</feature>
<evidence type="ECO:0000313" key="4">
    <source>
        <dbReference type="EMBL" id="CAB4198766.1"/>
    </source>
</evidence>
<evidence type="ECO:0000313" key="5">
    <source>
        <dbReference type="EMBL" id="CAB5227284.1"/>
    </source>
</evidence>
<dbReference type="GO" id="GO:0001897">
    <property type="term" value="P:symbiont-mediated cytolysis of host cell"/>
    <property type="evidence" value="ECO:0007669"/>
    <property type="project" value="UniProtKB-ARBA"/>
</dbReference>
<dbReference type="InterPro" id="IPR038765">
    <property type="entry name" value="Papain-like_cys_pep_sf"/>
</dbReference>
<dbReference type="Pfam" id="PF05257">
    <property type="entry name" value="CHAP"/>
    <property type="match status" value="1"/>
</dbReference>
<dbReference type="EMBL" id="LR797263">
    <property type="protein sequence ID" value="CAB4198766.1"/>
    <property type="molecule type" value="Genomic_DNA"/>
</dbReference>
<dbReference type="EMBL" id="LR798372">
    <property type="protein sequence ID" value="CAB5227284.1"/>
    <property type="molecule type" value="Genomic_DNA"/>
</dbReference>
<dbReference type="InterPro" id="IPR007921">
    <property type="entry name" value="CHAP_dom"/>
</dbReference>
<evidence type="ECO:0000256" key="2">
    <source>
        <dbReference type="SAM" id="MobiDB-lite"/>
    </source>
</evidence>
<feature type="domain" description="Peptidase C51" evidence="3">
    <location>
        <begin position="1"/>
        <end position="129"/>
    </location>
</feature>
<keyword evidence="1" id="KW-0929">Antimicrobial</keyword>
<evidence type="ECO:0000259" key="3">
    <source>
        <dbReference type="PROSITE" id="PS50911"/>
    </source>
</evidence>
<protein>
    <submittedName>
        <fullName evidence="4">CHAP domain containing protein</fullName>
    </submittedName>
</protein>
<dbReference type="PROSITE" id="PS50911">
    <property type="entry name" value="CHAP"/>
    <property type="match status" value="1"/>
</dbReference>
<dbReference type="Gene3D" id="3.90.1720.10">
    <property type="entry name" value="endopeptidase domain like (from Nostoc punctiforme)"/>
    <property type="match status" value="1"/>
</dbReference>
<gene>
    <name evidence="4" type="ORF">UFOVP1312_57</name>
    <name evidence="5" type="ORF">UFOVP1522_22</name>
</gene>
<sequence>MDYDGFIARWLGKAIDWDGYYGPQCVDLVAQYCADNGKPVAYANAKDWANNPALSGAFNWTDNNPADPNQYPNRGDIVVFNGNLPGSGGYGHICIFDMKVSTGVWQGLDQNWGGQYVHFIPNHNWSYVMGWWTVKPKPVPAPVETPPPSVPIPAPLPQPDPAPANPTPPTPPIVPTPVVPTPTPIKPPVIKKPIWWTAMLAWLRRHNMKVVKK</sequence>
<organism evidence="4">
    <name type="scientific">uncultured Caudovirales phage</name>
    <dbReference type="NCBI Taxonomy" id="2100421"/>
    <lineage>
        <taxon>Viruses</taxon>
        <taxon>Duplodnaviria</taxon>
        <taxon>Heunggongvirae</taxon>
        <taxon>Uroviricota</taxon>
        <taxon>Caudoviricetes</taxon>
        <taxon>Peduoviridae</taxon>
        <taxon>Maltschvirus</taxon>
        <taxon>Maltschvirus maltsch</taxon>
    </lineage>
</organism>
<evidence type="ECO:0000256" key="1">
    <source>
        <dbReference type="ARBA" id="ARBA00022529"/>
    </source>
</evidence>
<proteinExistence type="predicted"/>
<accession>A0A6J5RX90</accession>
<dbReference type="SUPFAM" id="SSF54001">
    <property type="entry name" value="Cysteine proteinases"/>
    <property type="match status" value="1"/>
</dbReference>